<evidence type="ECO:0000313" key="3">
    <source>
        <dbReference type="Proteomes" id="UP001430953"/>
    </source>
</evidence>
<dbReference type="EMBL" id="JADYXP020000021">
    <property type="protein sequence ID" value="KAL0103494.1"/>
    <property type="molecule type" value="Genomic_DNA"/>
</dbReference>
<feature type="transmembrane region" description="Helical" evidence="1">
    <location>
        <begin position="89"/>
        <end position="113"/>
    </location>
</feature>
<keyword evidence="3" id="KW-1185">Reference proteome</keyword>
<gene>
    <name evidence="2" type="ORF">PUN28_017623</name>
</gene>
<evidence type="ECO:0000256" key="1">
    <source>
        <dbReference type="SAM" id="Phobius"/>
    </source>
</evidence>
<keyword evidence="1" id="KW-0472">Membrane</keyword>
<dbReference type="AlphaFoldDB" id="A0AAW2EID9"/>
<sequence length="118" mass="14203">MSRPTRRHHASAEQLIGKYTFFSRLEIFEKKIKLYLYINLNSNMSNINMFLFMLQPPAEIYNSADAHADRNECFEQYNLEIITKYLSRYLCFTSNCIVHFFFSFVLPFFFFFFPDSIT</sequence>
<keyword evidence="1" id="KW-1133">Transmembrane helix</keyword>
<dbReference type="Proteomes" id="UP001430953">
    <property type="component" value="Unassembled WGS sequence"/>
</dbReference>
<comment type="caution">
    <text evidence="2">The sequence shown here is derived from an EMBL/GenBank/DDBJ whole genome shotgun (WGS) entry which is preliminary data.</text>
</comment>
<proteinExistence type="predicted"/>
<reference evidence="2 3" key="1">
    <citation type="submission" date="2023-03" db="EMBL/GenBank/DDBJ databases">
        <title>High recombination rates correlate with genetic variation in Cardiocondyla obscurior ants.</title>
        <authorList>
            <person name="Errbii M."/>
        </authorList>
    </citation>
    <scope>NUCLEOTIDE SEQUENCE [LARGE SCALE GENOMIC DNA]</scope>
    <source>
        <strain evidence="2">Alpha-2009</strain>
        <tissue evidence="2">Whole body</tissue>
    </source>
</reference>
<name>A0AAW2EID9_9HYME</name>
<evidence type="ECO:0000313" key="2">
    <source>
        <dbReference type="EMBL" id="KAL0103494.1"/>
    </source>
</evidence>
<organism evidence="2 3">
    <name type="scientific">Cardiocondyla obscurior</name>
    <dbReference type="NCBI Taxonomy" id="286306"/>
    <lineage>
        <taxon>Eukaryota</taxon>
        <taxon>Metazoa</taxon>
        <taxon>Ecdysozoa</taxon>
        <taxon>Arthropoda</taxon>
        <taxon>Hexapoda</taxon>
        <taxon>Insecta</taxon>
        <taxon>Pterygota</taxon>
        <taxon>Neoptera</taxon>
        <taxon>Endopterygota</taxon>
        <taxon>Hymenoptera</taxon>
        <taxon>Apocrita</taxon>
        <taxon>Aculeata</taxon>
        <taxon>Formicoidea</taxon>
        <taxon>Formicidae</taxon>
        <taxon>Myrmicinae</taxon>
        <taxon>Cardiocondyla</taxon>
    </lineage>
</organism>
<keyword evidence="1" id="KW-0812">Transmembrane</keyword>
<protein>
    <submittedName>
        <fullName evidence="2">Uncharacterized protein</fullName>
    </submittedName>
</protein>
<accession>A0AAW2EID9</accession>